<sequence length="182" mass="20383">MGCYQGHVFDVDQSTFAQCFDVIRPLVRDPNYNINTRKDRRQPQLDRHGYNDSQQCWSTTKRERNVYITATNIAISDNGCIPGVGLLGVELLFQLAYEVLYVTQSGSGNQELGCELSKAGLEPPDMPFSLVDGVRGEPGVGVGCHSNNSRICLPSMFLDRLGGLLRKRPTSIMTRPRRECWL</sequence>
<evidence type="ECO:0000313" key="2">
    <source>
        <dbReference type="EMBL" id="KAF6032883.1"/>
    </source>
</evidence>
<reference evidence="2" key="1">
    <citation type="submission" date="2020-06" db="EMBL/GenBank/DDBJ databases">
        <title>Draft genome of Bugula neritina, a colonial animal packing powerful symbionts and potential medicines.</title>
        <authorList>
            <person name="Rayko M."/>
        </authorList>
    </citation>
    <scope>NUCLEOTIDE SEQUENCE [LARGE SCALE GENOMIC DNA]</scope>
    <source>
        <strain evidence="2">Kwan_BN1</strain>
    </source>
</reference>
<evidence type="ECO:0000313" key="3">
    <source>
        <dbReference type="Proteomes" id="UP000593567"/>
    </source>
</evidence>
<feature type="compositionally biased region" description="Basic and acidic residues" evidence="1">
    <location>
        <begin position="41"/>
        <end position="50"/>
    </location>
</feature>
<accession>A0A7J7K3V8</accession>
<proteinExistence type="predicted"/>
<protein>
    <submittedName>
        <fullName evidence="2">Uncharacterized protein</fullName>
    </submittedName>
</protein>
<feature type="region of interest" description="Disordered" evidence="1">
    <location>
        <begin position="33"/>
        <end position="53"/>
    </location>
</feature>
<dbReference type="AlphaFoldDB" id="A0A7J7K3V8"/>
<gene>
    <name evidence="2" type="ORF">EB796_008813</name>
</gene>
<dbReference type="Proteomes" id="UP000593567">
    <property type="component" value="Unassembled WGS sequence"/>
</dbReference>
<evidence type="ECO:0000256" key="1">
    <source>
        <dbReference type="SAM" id="MobiDB-lite"/>
    </source>
</evidence>
<keyword evidence="3" id="KW-1185">Reference proteome</keyword>
<name>A0A7J7K3V8_BUGNE</name>
<comment type="caution">
    <text evidence="2">The sequence shown here is derived from an EMBL/GenBank/DDBJ whole genome shotgun (WGS) entry which is preliminary data.</text>
</comment>
<organism evidence="2 3">
    <name type="scientific">Bugula neritina</name>
    <name type="common">Brown bryozoan</name>
    <name type="synonym">Sertularia neritina</name>
    <dbReference type="NCBI Taxonomy" id="10212"/>
    <lineage>
        <taxon>Eukaryota</taxon>
        <taxon>Metazoa</taxon>
        <taxon>Spiralia</taxon>
        <taxon>Lophotrochozoa</taxon>
        <taxon>Bryozoa</taxon>
        <taxon>Gymnolaemata</taxon>
        <taxon>Cheilostomatida</taxon>
        <taxon>Flustrina</taxon>
        <taxon>Buguloidea</taxon>
        <taxon>Bugulidae</taxon>
        <taxon>Bugula</taxon>
    </lineage>
</organism>
<dbReference type="EMBL" id="VXIV02001470">
    <property type="protein sequence ID" value="KAF6032883.1"/>
    <property type="molecule type" value="Genomic_DNA"/>
</dbReference>